<keyword evidence="2" id="KW-1185">Reference proteome</keyword>
<dbReference type="EMBL" id="JAGYVZ010000002">
    <property type="protein sequence ID" value="MBS7229753.1"/>
    <property type="molecule type" value="Genomic_DNA"/>
</dbReference>
<organism evidence="1 2">
    <name type="scientific">Flavobacterium psychroterrae</name>
    <dbReference type="NCBI Taxonomy" id="2133767"/>
    <lineage>
        <taxon>Bacteria</taxon>
        <taxon>Pseudomonadati</taxon>
        <taxon>Bacteroidota</taxon>
        <taxon>Flavobacteriia</taxon>
        <taxon>Flavobacteriales</taxon>
        <taxon>Flavobacteriaceae</taxon>
        <taxon>Flavobacterium</taxon>
    </lineage>
</organism>
<name>A0ABS5P634_9FLAO</name>
<dbReference type="RefSeq" id="WP_213294390.1">
    <property type="nucleotide sequence ID" value="NZ_JAGYVZ010000002.1"/>
</dbReference>
<accession>A0ABS5P634</accession>
<proteinExistence type="predicted"/>
<evidence type="ECO:0000313" key="2">
    <source>
        <dbReference type="Proteomes" id="UP000722625"/>
    </source>
</evidence>
<gene>
    <name evidence="1" type="ORF">KHA90_01840</name>
</gene>
<comment type="caution">
    <text evidence="1">The sequence shown here is derived from an EMBL/GenBank/DDBJ whole genome shotgun (WGS) entry which is preliminary data.</text>
</comment>
<dbReference type="Proteomes" id="UP000722625">
    <property type="component" value="Unassembled WGS sequence"/>
</dbReference>
<evidence type="ECO:0008006" key="3">
    <source>
        <dbReference type="Google" id="ProtNLM"/>
    </source>
</evidence>
<reference evidence="1 2" key="1">
    <citation type="journal article" date="2018" name="Int. J. Syst. Evol. Microbiol.">
        <title>Flavobacterium chryseum sp. nov. and Flavobacterium psychroterrae sp. nov., novel environmental bacteria isolated from Antarctica.</title>
        <authorList>
            <person name="Kralova S."/>
            <person name="Svec P."/>
            <person name="Busse H.J."/>
            <person name="Stankova E."/>
            <person name="Vaczi P."/>
            <person name="Sedlacek I."/>
        </authorList>
    </citation>
    <scope>NUCLEOTIDE SEQUENCE [LARGE SCALE GENOMIC DNA]</scope>
    <source>
        <strain evidence="1 2">CCM 8827</strain>
    </source>
</reference>
<sequence>MDRTFRIKSVNGDTSFQHVTLKITPNVDGDYFDMQGNYLGSTANSQKKIYIIGRDSLAMPYSMSNIPEDFFDKQVSFTGTGNIVNLRAGTKYGTMITDLSFQTRTNVAENVYNHYYTEAGYNLNELKYKTITDATNDPSNTGYAVTKFGGVTPNSEYLKDKEADIRIVYGHIGLNFDTGYDIMSVCAHEHKHLEELRRLGVKFYDDEYFEDVAYRHQAFVDKNWKYVSIGFRNAMVSMMNLKMKYESDFIKAKGDIEQYKNLKGWKEGKNITL</sequence>
<evidence type="ECO:0000313" key="1">
    <source>
        <dbReference type="EMBL" id="MBS7229753.1"/>
    </source>
</evidence>
<protein>
    <recommendedName>
        <fullName evidence="3">Tox-MPTase2 domain-containing protein</fullName>
    </recommendedName>
</protein>